<dbReference type="InterPro" id="IPR000551">
    <property type="entry name" value="MerR-type_HTH_dom"/>
</dbReference>
<dbReference type="AlphaFoldDB" id="A0A5D4GUQ1"/>
<proteinExistence type="predicted"/>
<keyword evidence="5" id="KW-0805">Transcription regulation</keyword>
<dbReference type="InterPro" id="IPR015358">
    <property type="entry name" value="Tscrpt_reg_MerR_DNA-bd"/>
</dbReference>
<dbReference type="RefSeq" id="WP_148916595.1">
    <property type="nucleotide sequence ID" value="NZ_VSZS01000067.1"/>
</dbReference>
<dbReference type="PRINTS" id="PR00040">
    <property type="entry name" value="HTHMERR"/>
</dbReference>
<evidence type="ECO:0000256" key="4">
    <source>
        <dbReference type="ARBA" id="ARBA00023014"/>
    </source>
</evidence>
<dbReference type="InterPro" id="IPR047057">
    <property type="entry name" value="MerR_fam"/>
</dbReference>
<keyword evidence="1" id="KW-0001">2Fe-2S</keyword>
<accession>A0A5D4GUQ1</accession>
<keyword evidence="6" id="KW-0238">DNA-binding</keyword>
<dbReference type="Gene3D" id="1.10.1660.10">
    <property type="match status" value="1"/>
</dbReference>
<dbReference type="PROSITE" id="PS00552">
    <property type="entry name" value="HTH_MERR_1"/>
    <property type="match status" value="1"/>
</dbReference>
<evidence type="ECO:0000256" key="6">
    <source>
        <dbReference type="ARBA" id="ARBA00023125"/>
    </source>
</evidence>
<protein>
    <submittedName>
        <fullName evidence="9">Redox-sensitive transcriptional activator SoxR</fullName>
    </submittedName>
</protein>
<dbReference type="EMBL" id="VSZS01000067">
    <property type="protein sequence ID" value="TYR30240.1"/>
    <property type="molecule type" value="Genomic_DNA"/>
</dbReference>
<dbReference type="InterPro" id="IPR009061">
    <property type="entry name" value="DNA-bd_dom_put_sf"/>
</dbReference>
<evidence type="ECO:0000256" key="1">
    <source>
        <dbReference type="ARBA" id="ARBA00022714"/>
    </source>
</evidence>
<dbReference type="GO" id="GO:0003677">
    <property type="term" value="F:DNA binding"/>
    <property type="evidence" value="ECO:0007669"/>
    <property type="project" value="UniProtKB-KW"/>
</dbReference>
<evidence type="ECO:0000256" key="3">
    <source>
        <dbReference type="ARBA" id="ARBA00023004"/>
    </source>
</evidence>
<dbReference type="PANTHER" id="PTHR30204">
    <property type="entry name" value="REDOX-CYCLING DRUG-SENSING TRANSCRIPTIONAL ACTIVATOR SOXR"/>
    <property type="match status" value="1"/>
</dbReference>
<reference evidence="9 10" key="1">
    <citation type="submission" date="2019-08" db="EMBL/GenBank/DDBJ databases">
        <authorList>
            <person name="Seo Y.L."/>
        </authorList>
    </citation>
    <scope>NUCLEOTIDE SEQUENCE [LARGE SCALE GENOMIC DNA]</scope>
    <source>
        <strain evidence="9 10">MaA-C15</strain>
    </source>
</reference>
<dbReference type="SUPFAM" id="SSF46955">
    <property type="entry name" value="Putative DNA-binding domain"/>
    <property type="match status" value="1"/>
</dbReference>
<sequence length="156" mass="17444">MQAEKPQKPSRPLTQDLSVGEVAARSGVAVSALHFYEREGLIRSWRSSGNQRRYAREVLRRVAVIKVAQRTGIPLASIRDALAALPDERTPTAQDWRNLSEGWRAELDERIRKLTQLRDSLTGCIGCGCLSVRDCPLRNPRDELASEGPGARLLER</sequence>
<dbReference type="GO" id="GO:0046872">
    <property type="term" value="F:metal ion binding"/>
    <property type="evidence" value="ECO:0007669"/>
    <property type="project" value="UniProtKB-KW"/>
</dbReference>
<dbReference type="NCBIfam" id="TIGR01950">
    <property type="entry name" value="SoxR"/>
    <property type="match status" value="1"/>
</dbReference>
<evidence type="ECO:0000259" key="8">
    <source>
        <dbReference type="PROSITE" id="PS50937"/>
    </source>
</evidence>
<evidence type="ECO:0000256" key="5">
    <source>
        <dbReference type="ARBA" id="ARBA00023015"/>
    </source>
</evidence>
<dbReference type="CDD" id="cd01110">
    <property type="entry name" value="HTH_SoxR"/>
    <property type="match status" value="1"/>
</dbReference>
<keyword evidence="2" id="KW-0479">Metal-binding</keyword>
<keyword evidence="4" id="KW-0411">Iron-sulfur</keyword>
<dbReference type="Pfam" id="PF09278">
    <property type="entry name" value="MerR-DNA-bind"/>
    <property type="match status" value="1"/>
</dbReference>
<dbReference type="SMART" id="SM00422">
    <property type="entry name" value="HTH_MERR"/>
    <property type="match status" value="1"/>
</dbReference>
<comment type="caution">
    <text evidence="9">The sequence shown here is derived from an EMBL/GenBank/DDBJ whole genome shotgun (WGS) entry which is preliminary data.</text>
</comment>
<reference evidence="9 10" key="2">
    <citation type="submission" date="2019-09" db="EMBL/GenBank/DDBJ databases">
        <title>Mesorhizobium sp. MaA-C15 isolated from Microcystis aeruginosa.</title>
        <authorList>
            <person name="Jeong S.E."/>
            <person name="Jin H.M."/>
            <person name="Jeon C.O."/>
        </authorList>
    </citation>
    <scope>NUCLEOTIDE SEQUENCE [LARGE SCALE GENOMIC DNA]</scope>
    <source>
        <strain evidence="9 10">MaA-C15</strain>
    </source>
</reference>
<evidence type="ECO:0000313" key="10">
    <source>
        <dbReference type="Proteomes" id="UP000323258"/>
    </source>
</evidence>
<evidence type="ECO:0000313" key="9">
    <source>
        <dbReference type="EMBL" id="TYR30240.1"/>
    </source>
</evidence>
<evidence type="ECO:0000256" key="7">
    <source>
        <dbReference type="ARBA" id="ARBA00023163"/>
    </source>
</evidence>
<keyword evidence="10" id="KW-1185">Reference proteome</keyword>
<dbReference type="PANTHER" id="PTHR30204:SF0">
    <property type="entry name" value="REDOX-SENSITIVE TRANSCRIPTIONAL ACTIVATOR SOXR"/>
    <property type="match status" value="1"/>
</dbReference>
<dbReference type="GO" id="GO:0051537">
    <property type="term" value="F:2 iron, 2 sulfur cluster binding"/>
    <property type="evidence" value="ECO:0007669"/>
    <property type="project" value="UniProtKB-KW"/>
</dbReference>
<dbReference type="InterPro" id="IPR010211">
    <property type="entry name" value="Redox-sen_tscrpt-act_SoxR"/>
</dbReference>
<name>A0A5D4GUQ1_9HYPH</name>
<dbReference type="Pfam" id="PF00376">
    <property type="entry name" value="MerR"/>
    <property type="match status" value="1"/>
</dbReference>
<gene>
    <name evidence="9" type="primary">soxR</name>
    <name evidence="9" type="ORF">FY036_20385</name>
</gene>
<evidence type="ECO:0000256" key="2">
    <source>
        <dbReference type="ARBA" id="ARBA00022723"/>
    </source>
</evidence>
<dbReference type="GO" id="GO:0003700">
    <property type="term" value="F:DNA-binding transcription factor activity"/>
    <property type="evidence" value="ECO:0007669"/>
    <property type="project" value="InterPro"/>
</dbReference>
<organism evidence="9 10">
    <name type="scientific">Neoaquamicrobium microcysteis</name>
    <dbReference type="NCBI Taxonomy" id="2682781"/>
    <lineage>
        <taxon>Bacteria</taxon>
        <taxon>Pseudomonadati</taxon>
        <taxon>Pseudomonadota</taxon>
        <taxon>Alphaproteobacteria</taxon>
        <taxon>Hyphomicrobiales</taxon>
        <taxon>Phyllobacteriaceae</taxon>
        <taxon>Neoaquamicrobium</taxon>
    </lineage>
</organism>
<feature type="domain" description="HTH merR-type" evidence="8">
    <location>
        <begin position="16"/>
        <end position="84"/>
    </location>
</feature>
<dbReference type="OrthoDB" id="9802944at2"/>
<dbReference type="Proteomes" id="UP000323258">
    <property type="component" value="Unassembled WGS sequence"/>
</dbReference>
<keyword evidence="7" id="KW-0804">Transcription</keyword>
<dbReference type="PROSITE" id="PS50937">
    <property type="entry name" value="HTH_MERR_2"/>
    <property type="match status" value="1"/>
</dbReference>
<keyword evidence="3" id="KW-0408">Iron</keyword>
<dbReference type="GO" id="GO:0006979">
    <property type="term" value="P:response to oxidative stress"/>
    <property type="evidence" value="ECO:0007669"/>
    <property type="project" value="InterPro"/>
</dbReference>